<evidence type="ECO:0000256" key="9">
    <source>
        <dbReference type="RuleBase" id="RU364092"/>
    </source>
</evidence>
<dbReference type="EMBL" id="JBHTLR010000019">
    <property type="protein sequence ID" value="MFD1217938.1"/>
    <property type="molecule type" value="Genomic_DNA"/>
</dbReference>
<dbReference type="PANTHER" id="PTHR30071">
    <property type="entry name" value="HEME EXPORTER PROTEIN C"/>
    <property type="match status" value="1"/>
</dbReference>
<feature type="transmembrane region" description="Helical" evidence="9">
    <location>
        <begin position="96"/>
        <end position="116"/>
    </location>
</feature>
<evidence type="ECO:0000313" key="11">
    <source>
        <dbReference type="EMBL" id="MFD1217938.1"/>
    </source>
</evidence>
<feature type="transmembrane region" description="Helical" evidence="9">
    <location>
        <begin position="57"/>
        <end position="84"/>
    </location>
</feature>
<evidence type="ECO:0000313" key="12">
    <source>
        <dbReference type="Proteomes" id="UP001597264"/>
    </source>
</evidence>
<reference evidence="12" key="1">
    <citation type="journal article" date="2019" name="Int. J. Syst. Evol. Microbiol.">
        <title>The Global Catalogue of Microorganisms (GCM) 10K type strain sequencing project: providing services to taxonomists for standard genome sequencing and annotation.</title>
        <authorList>
            <consortium name="The Broad Institute Genomics Platform"/>
            <consortium name="The Broad Institute Genome Sequencing Center for Infectious Disease"/>
            <person name="Wu L."/>
            <person name="Ma J."/>
        </authorList>
    </citation>
    <scope>NUCLEOTIDE SEQUENCE [LARGE SCALE GENOMIC DNA]</scope>
    <source>
        <strain evidence="12">CCUG 54356</strain>
    </source>
</reference>
<feature type="domain" description="Cytochrome c assembly protein" evidence="10">
    <location>
        <begin position="16"/>
        <end position="185"/>
    </location>
</feature>
<dbReference type="NCBIfam" id="TIGR01191">
    <property type="entry name" value="ccmC"/>
    <property type="match status" value="1"/>
</dbReference>
<dbReference type="PANTHER" id="PTHR30071:SF1">
    <property type="entry name" value="CYTOCHROME B_B6 PROTEIN-RELATED"/>
    <property type="match status" value="1"/>
</dbReference>
<accession>A0ABW3UAH9</accession>
<comment type="caution">
    <text evidence="11">The sequence shown here is derived from an EMBL/GenBank/DDBJ whole genome shotgun (WGS) entry which is preliminary data.</text>
</comment>
<keyword evidence="5 9" id="KW-0812">Transmembrane</keyword>
<organism evidence="11 12">
    <name type="scientific">Microbulbifer celer</name>
    <dbReference type="NCBI Taxonomy" id="435905"/>
    <lineage>
        <taxon>Bacteria</taxon>
        <taxon>Pseudomonadati</taxon>
        <taxon>Pseudomonadota</taxon>
        <taxon>Gammaproteobacteria</taxon>
        <taxon>Cellvibrionales</taxon>
        <taxon>Microbulbiferaceae</taxon>
        <taxon>Microbulbifer</taxon>
    </lineage>
</organism>
<evidence type="ECO:0000256" key="8">
    <source>
        <dbReference type="ARBA" id="ARBA00023136"/>
    </source>
</evidence>
<dbReference type="PRINTS" id="PR01386">
    <property type="entry name" value="CCMCBIOGNSIS"/>
</dbReference>
<keyword evidence="9" id="KW-0997">Cell inner membrane</keyword>
<feature type="transmembrane region" description="Helical" evidence="9">
    <location>
        <begin position="128"/>
        <end position="150"/>
    </location>
</feature>
<keyword evidence="9" id="KW-1003">Cell membrane</keyword>
<dbReference type="Proteomes" id="UP001597264">
    <property type="component" value="Unassembled WGS sequence"/>
</dbReference>
<evidence type="ECO:0000256" key="1">
    <source>
        <dbReference type="ARBA" id="ARBA00002442"/>
    </source>
</evidence>
<keyword evidence="9" id="KW-0813">Transport</keyword>
<feature type="transmembrane region" description="Helical" evidence="9">
    <location>
        <begin position="162"/>
        <end position="182"/>
    </location>
</feature>
<evidence type="ECO:0000256" key="6">
    <source>
        <dbReference type="ARBA" id="ARBA00022748"/>
    </source>
</evidence>
<evidence type="ECO:0000256" key="4">
    <source>
        <dbReference type="ARBA" id="ARBA00016463"/>
    </source>
</evidence>
<evidence type="ECO:0000256" key="5">
    <source>
        <dbReference type="ARBA" id="ARBA00022692"/>
    </source>
</evidence>
<dbReference type="InterPro" id="IPR045062">
    <property type="entry name" value="Cyt_c_biogenesis_CcsA/CcmC"/>
</dbReference>
<evidence type="ECO:0000256" key="3">
    <source>
        <dbReference type="ARBA" id="ARBA00005840"/>
    </source>
</evidence>
<proteinExistence type="inferred from homology"/>
<comment type="similarity">
    <text evidence="3 9">Belongs to the CcmC/CycZ/HelC family.</text>
</comment>
<dbReference type="Pfam" id="PF01578">
    <property type="entry name" value="Cytochrom_C_asm"/>
    <property type="match status" value="1"/>
</dbReference>
<sequence length="260" mass="29110">MAWQWFYRLGSPRWFYQNSSAWLPWLAVGSIALLLVGTVWGLGFAPQDAKQGNSYRIIYIHVPAAFLALAGYYIMAICGAIGLIWKMKLSFMVMRAAAPIGAALTFIALFTGAVWGKPTWGTYWVWDARITSMLILFFLYIGVIALSGAFSSEQSGDKASALLALVGTVNIPIIYKSVDWWFTLHQPATLKLTESSTIDPSMFYPLITMIIGFYVFYAWVLTLHTRSLVLQREWRTQWVRELLGAGPGNKTASNTANPTR</sequence>
<keyword evidence="8 9" id="KW-0472">Membrane</keyword>
<dbReference type="InterPro" id="IPR003557">
    <property type="entry name" value="Cyt_c_biogenesis_CcmC"/>
</dbReference>
<dbReference type="InterPro" id="IPR002541">
    <property type="entry name" value="Cyt_c_assembly"/>
</dbReference>
<comment type="function">
    <text evidence="1 9">Required for the export of heme to the periplasm for the biogenesis of c-type cytochromes.</text>
</comment>
<keyword evidence="6 9" id="KW-0201">Cytochrome c-type biogenesis</keyword>
<protein>
    <recommendedName>
        <fullName evidence="4 9">Heme exporter protein C</fullName>
    </recommendedName>
    <alternativeName>
        <fullName evidence="9">Cytochrome c-type biogenesis protein</fullName>
    </alternativeName>
</protein>
<evidence type="ECO:0000259" key="10">
    <source>
        <dbReference type="Pfam" id="PF01578"/>
    </source>
</evidence>
<keyword evidence="12" id="KW-1185">Reference proteome</keyword>
<comment type="subcellular location">
    <subcellularLocation>
        <location evidence="9">Cell inner membrane</location>
    </subcellularLocation>
    <subcellularLocation>
        <location evidence="2">Membrane</location>
        <topology evidence="2">Multi-pass membrane protein</topology>
    </subcellularLocation>
</comment>
<evidence type="ECO:0000256" key="7">
    <source>
        <dbReference type="ARBA" id="ARBA00022989"/>
    </source>
</evidence>
<gene>
    <name evidence="9" type="primary">ccmC</name>
    <name evidence="11" type="ORF">ACFQ2X_15135</name>
</gene>
<name>A0ABW3UAH9_9GAMM</name>
<dbReference type="RefSeq" id="WP_277611078.1">
    <property type="nucleotide sequence ID" value="NZ_CP087715.1"/>
</dbReference>
<feature type="transmembrane region" description="Helical" evidence="9">
    <location>
        <begin position="21"/>
        <end position="45"/>
    </location>
</feature>
<feature type="transmembrane region" description="Helical" evidence="9">
    <location>
        <begin position="202"/>
        <end position="223"/>
    </location>
</feature>
<evidence type="ECO:0000256" key="2">
    <source>
        <dbReference type="ARBA" id="ARBA00004141"/>
    </source>
</evidence>
<keyword evidence="7 9" id="KW-1133">Transmembrane helix</keyword>